<keyword evidence="1" id="KW-1133">Transmembrane helix</keyword>
<dbReference type="Proteomes" id="UP000221011">
    <property type="component" value="Chromosome"/>
</dbReference>
<keyword evidence="1" id="KW-0812">Transmembrane</keyword>
<keyword evidence="1" id="KW-0472">Membrane</keyword>
<evidence type="ECO:0000256" key="1">
    <source>
        <dbReference type="SAM" id="Phobius"/>
    </source>
</evidence>
<dbReference type="RefSeq" id="WP_159072646.1">
    <property type="nucleotide sequence ID" value="NZ_CP022685.1"/>
</dbReference>
<feature type="transmembrane region" description="Helical" evidence="1">
    <location>
        <begin position="56"/>
        <end position="77"/>
    </location>
</feature>
<dbReference type="AlphaFoldDB" id="A0A291QJ31"/>
<gene>
    <name evidence="2" type="ORF">KY5_6437c</name>
</gene>
<proteinExistence type="predicted"/>
<evidence type="ECO:0000313" key="2">
    <source>
        <dbReference type="EMBL" id="ATL31455.1"/>
    </source>
</evidence>
<dbReference type="EMBL" id="CP022685">
    <property type="protein sequence ID" value="ATL31455.1"/>
    <property type="molecule type" value="Genomic_DNA"/>
</dbReference>
<feature type="transmembrane region" description="Helical" evidence="1">
    <location>
        <begin position="24"/>
        <end position="44"/>
    </location>
</feature>
<dbReference type="KEGG" id="sfk:KY5_6437c"/>
<evidence type="ECO:0000313" key="3">
    <source>
        <dbReference type="Proteomes" id="UP000221011"/>
    </source>
</evidence>
<keyword evidence="3" id="KW-1185">Reference proteome</keyword>
<sequence length="344" mass="38869">MPGGNGDTRGDHARQVGLLLRELYVNRTGVLLLVMSLAAAGMYALSVRSTGRTEEFWIALATGVLGAAIFAFAQVALTTRQYERFLGSTVKDAVIAEIAKAGEELTRTYRSTQEHYVPTTQYPASRTPDVRFNRDVNLSMRSSTQYTFRGLTGKYAICRLASLNTIPRDVRLIIADPTRPAAMDSRARREMAYRDGMTFEQARQALVDGVHLTLVGAYLTRMRFDRCEICLTADPNLDRVEIFDDDIYLALFTDTENETFPFPLGLRFNKGSLLYQTNQRECSRLLASPYAIKFEVPKNLSEFEYCSFLQQLGVQLSHAAFLEFRDRYEEFLRDTAPQMMTASS</sequence>
<reference evidence="2 3" key="1">
    <citation type="submission" date="2017-08" db="EMBL/GenBank/DDBJ databases">
        <title>Complete Genome Sequence of Streptomyces formicae KY5, the formicamycin producer.</title>
        <authorList>
            <person name="Holmes N.A."/>
            <person name="Devine R."/>
            <person name="Qin Z."/>
            <person name="Seipke R.F."/>
            <person name="Wilkinson B."/>
            <person name="Hutchings M.I."/>
        </authorList>
    </citation>
    <scope>NUCLEOTIDE SEQUENCE [LARGE SCALE GENOMIC DNA]</scope>
    <source>
        <strain evidence="2 3">KY5</strain>
    </source>
</reference>
<protein>
    <submittedName>
        <fullName evidence="2">Uncharacterized protein</fullName>
    </submittedName>
</protein>
<name>A0A291QJ31_9ACTN</name>
<organism evidence="2 3">
    <name type="scientific">Streptomyces formicae</name>
    <dbReference type="NCBI Taxonomy" id="1616117"/>
    <lineage>
        <taxon>Bacteria</taxon>
        <taxon>Bacillati</taxon>
        <taxon>Actinomycetota</taxon>
        <taxon>Actinomycetes</taxon>
        <taxon>Kitasatosporales</taxon>
        <taxon>Streptomycetaceae</taxon>
        <taxon>Streptomyces</taxon>
    </lineage>
</organism>
<accession>A0A291QJ31</accession>